<name>A0ABP3I1L5_9ACTN</name>
<organism evidence="2 3">
    <name type="scientific">Streptomyces luteireticuli</name>
    <dbReference type="NCBI Taxonomy" id="173858"/>
    <lineage>
        <taxon>Bacteria</taxon>
        <taxon>Bacillati</taxon>
        <taxon>Actinomycetota</taxon>
        <taxon>Actinomycetes</taxon>
        <taxon>Kitasatosporales</taxon>
        <taxon>Streptomycetaceae</taxon>
        <taxon>Streptomyces</taxon>
    </lineage>
</organism>
<gene>
    <name evidence="2" type="ORF">GCM10010357_05290</name>
</gene>
<dbReference type="PROSITE" id="PS50943">
    <property type="entry name" value="HTH_CROC1"/>
    <property type="match status" value="1"/>
</dbReference>
<sequence>MASETSQPPMAWRLCGNQIKLWRQDAGVSRDELGREAGYCEETIRAMEQGRRRPTQRLLDIADEMCGARGKLRAASAYLQPEKVPARAHLFFDAEARAIAQCQYQTVVVPGILQTEEYARAVLSGRCPPVDDETVEKRLEVRMRRQERLANTTVLFSFVLYEAVLHTGVGGPDVMKGQLRHLLEAGARRNVSIQVLLAEHSSYGWLDGPFTLFETDERAQLAHVEAPGMSHMFEDREDVNTFLHQYGMLREQALNQQQSAEYIRKLANE</sequence>
<proteinExistence type="predicted"/>
<comment type="caution">
    <text evidence="2">The sequence shown here is derived from an EMBL/GenBank/DDBJ whole genome shotgun (WGS) entry which is preliminary data.</text>
</comment>
<accession>A0ABP3I1L5</accession>
<protein>
    <submittedName>
        <fullName evidence="2">Helix-turn-helix transcriptional regulator</fullName>
    </submittedName>
</protein>
<dbReference type="SUPFAM" id="SSF47413">
    <property type="entry name" value="lambda repressor-like DNA-binding domains"/>
    <property type="match status" value="1"/>
</dbReference>
<reference evidence="3" key="1">
    <citation type="journal article" date="2019" name="Int. J. Syst. Evol. Microbiol.">
        <title>The Global Catalogue of Microorganisms (GCM) 10K type strain sequencing project: providing services to taxonomists for standard genome sequencing and annotation.</title>
        <authorList>
            <consortium name="The Broad Institute Genomics Platform"/>
            <consortium name="The Broad Institute Genome Sequencing Center for Infectious Disease"/>
            <person name="Wu L."/>
            <person name="Ma J."/>
        </authorList>
    </citation>
    <scope>NUCLEOTIDE SEQUENCE [LARGE SCALE GENOMIC DNA]</scope>
    <source>
        <strain evidence="3">JCM 4788</strain>
    </source>
</reference>
<evidence type="ECO:0000313" key="2">
    <source>
        <dbReference type="EMBL" id="GAA0387496.1"/>
    </source>
</evidence>
<dbReference type="RefSeq" id="WP_344019335.1">
    <property type="nucleotide sequence ID" value="NZ_BAAABX010000006.1"/>
</dbReference>
<evidence type="ECO:0000259" key="1">
    <source>
        <dbReference type="PROSITE" id="PS50943"/>
    </source>
</evidence>
<dbReference type="Pfam" id="PF13560">
    <property type="entry name" value="HTH_31"/>
    <property type="match status" value="1"/>
</dbReference>
<dbReference type="SMART" id="SM00530">
    <property type="entry name" value="HTH_XRE"/>
    <property type="match status" value="1"/>
</dbReference>
<dbReference type="InterPro" id="IPR043917">
    <property type="entry name" value="DUF5753"/>
</dbReference>
<dbReference type="InterPro" id="IPR010982">
    <property type="entry name" value="Lambda_DNA-bd_dom_sf"/>
</dbReference>
<dbReference type="Proteomes" id="UP001500879">
    <property type="component" value="Unassembled WGS sequence"/>
</dbReference>
<evidence type="ECO:0000313" key="3">
    <source>
        <dbReference type="Proteomes" id="UP001500879"/>
    </source>
</evidence>
<keyword evidence="3" id="KW-1185">Reference proteome</keyword>
<dbReference type="Gene3D" id="1.10.260.40">
    <property type="entry name" value="lambda repressor-like DNA-binding domains"/>
    <property type="match status" value="1"/>
</dbReference>
<dbReference type="InterPro" id="IPR001387">
    <property type="entry name" value="Cro/C1-type_HTH"/>
</dbReference>
<dbReference type="CDD" id="cd00093">
    <property type="entry name" value="HTH_XRE"/>
    <property type="match status" value="1"/>
</dbReference>
<dbReference type="EMBL" id="BAAABX010000006">
    <property type="protein sequence ID" value="GAA0387496.1"/>
    <property type="molecule type" value="Genomic_DNA"/>
</dbReference>
<dbReference type="Pfam" id="PF19054">
    <property type="entry name" value="DUF5753"/>
    <property type="match status" value="1"/>
</dbReference>
<feature type="domain" description="HTH cro/C1-type" evidence="1">
    <location>
        <begin position="19"/>
        <end position="59"/>
    </location>
</feature>